<dbReference type="GO" id="GO:0016020">
    <property type="term" value="C:membrane"/>
    <property type="evidence" value="ECO:0007669"/>
    <property type="project" value="UniProtKB-SubCell"/>
</dbReference>
<dbReference type="EMBL" id="JACHNL010000005">
    <property type="protein sequence ID" value="MBB4724217.1"/>
    <property type="molecule type" value="Genomic_DNA"/>
</dbReference>
<evidence type="ECO:0000313" key="8">
    <source>
        <dbReference type="Proteomes" id="UP000576603"/>
    </source>
</evidence>
<feature type="transmembrane region" description="Helical" evidence="6">
    <location>
        <begin position="62"/>
        <end position="80"/>
    </location>
</feature>
<name>A0AAW3U5A5_XANEU</name>
<reference evidence="7 8" key="1">
    <citation type="submission" date="2020-08" db="EMBL/GenBank/DDBJ databases">
        <title>Studying the diversity of plant-associated saprophytic bacteria and their role in host health and plant-pathogen interactions.</title>
        <authorList>
            <person name="Potnis N."/>
        </authorList>
    </citation>
    <scope>NUCLEOTIDE SEQUENCE [LARGE SCALE GENOMIC DNA]</scope>
    <source>
        <strain evidence="7 8">CFBP 7922</strain>
    </source>
</reference>
<dbReference type="AlphaFoldDB" id="A0AAW3U5A5"/>
<feature type="transmembrane region" description="Helical" evidence="6">
    <location>
        <begin position="24"/>
        <end position="42"/>
    </location>
</feature>
<dbReference type="InterPro" id="IPR027469">
    <property type="entry name" value="Cation_efflux_TMD_sf"/>
</dbReference>
<protein>
    <submittedName>
        <fullName evidence="7">Co/Zn/Cd efflux system component</fullName>
    </submittedName>
</protein>
<organism evidence="7 8">
    <name type="scientific">Xanthomonas euvesicatoria</name>
    <dbReference type="NCBI Taxonomy" id="456327"/>
    <lineage>
        <taxon>Bacteria</taxon>
        <taxon>Pseudomonadati</taxon>
        <taxon>Pseudomonadota</taxon>
        <taxon>Gammaproteobacteria</taxon>
        <taxon>Lysobacterales</taxon>
        <taxon>Lysobacteraceae</taxon>
        <taxon>Xanthomonas</taxon>
    </lineage>
</organism>
<evidence type="ECO:0000256" key="5">
    <source>
        <dbReference type="SAM" id="MobiDB-lite"/>
    </source>
</evidence>
<gene>
    <name evidence="7" type="ORF">FHY32_002580</name>
</gene>
<keyword evidence="2 6" id="KW-0812">Transmembrane</keyword>
<feature type="transmembrane region" description="Helical" evidence="6">
    <location>
        <begin position="87"/>
        <end position="106"/>
    </location>
</feature>
<sequence length="234" mass="24178">MSDACCGCGKTLDVAAMQARQRRVLWWVLTINTGSFALMLAGALHSGAASLLSGSLDNLGDALTYALSLAVVGASLTAKARVALLKAGMILLAALAVAAEIGWKLAHPQLPLFQSMGVVAGLNFAANLVCLRLLWPYRSGDINLASAWACSRNDVYEGVAVLAASAAVWAFGSGWPDLLIAGSCCSCFCARPGRWRVVPGRNCAGSLRQRKPEAGDRALAPLPGAPPTASGQVA</sequence>
<evidence type="ECO:0000256" key="4">
    <source>
        <dbReference type="ARBA" id="ARBA00023136"/>
    </source>
</evidence>
<feature type="region of interest" description="Disordered" evidence="5">
    <location>
        <begin position="215"/>
        <end position="234"/>
    </location>
</feature>
<keyword evidence="4 6" id="KW-0472">Membrane</keyword>
<evidence type="ECO:0000256" key="3">
    <source>
        <dbReference type="ARBA" id="ARBA00022989"/>
    </source>
</evidence>
<feature type="transmembrane region" description="Helical" evidence="6">
    <location>
        <begin position="112"/>
        <end position="135"/>
    </location>
</feature>
<proteinExistence type="predicted"/>
<evidence type="ECO:0000256" key="1">
    <source>
        <dbReference type="ARBA" id="ARBA00004141"/>
    </source>
</evidence>
<evidence type="ECO:0000313" key="7">
    <source>
        <dbReference type="EMBL" id="MBB4724217.1"/>
    </source>
</evidence>
<dbReference type="SUPFAM" id="SSF161111">
    <property type="entry name" value="Cation efflux protein transmembrane domain-like"/>
    <property type="match status" value="1"/>
</dbReference>
<keyword evidence="3 6" id="KW-1133">Transmembrane helix</keyword>
<comment type="subcellular location">
    <subcellularLocation>
        <location evidence="1">Membrane</location>
        <topology evidence="1">Multi-pass membrane protein</topology>
    </subcellularLocation>
</comment>
<dbReference type="Gene3D" id="1.20.1510.10">
    <property type="entry name" value="Cation efflux protein transmembrane domain"/>
    <property type="match status" value="1"/>
</dbReference>
<evidence type="ECO:0000256" key="6">
    <source>
        <dbReference type="SAM" id="Phobius"/>
    </source>
</evidence>
<comment type="caution">
    <text evidence="7">The sequence shown here is derived from an EMBL/GenBank/DDBJ whole genome shotgun (WGS) entry which is preliminary data.</text>
</comment>
<accession>A0AAW3U5A5</accession>
<dbReference type="Proteomes" id="UP000576603">
    <property type="component" value="Unassembled WGS sequence"/>
</dbReference>
<evidence type="ECO:0000256" key="2">
    <source>
        <dbReference type="ARBA" id="ARBA00022692"/>
    </source>
</evidence>